<organism evidence="3 4">
    <name type="scientific">Olpidium bornovanus</name>
    <dbReference type="NCBI Taxonomy" id="278681"/>
    <lineage>
        <taxon>Eukaryota</taxon>
        <taxon>Fungi</taxon>
        <taxon>Fungi incertae sedis</taxon>
        <taxon>Olpidiomycota</taxon>
        <taxon>Olpidiomycotina</taxon>
        <taxon>Olpidiomycetes</taxon>
        <taxon>Olpidiales</taxon>
        <taxon>Olpidiaceae</taxon>
        <taxon>Olpidium</taxon>
    </lineage>
</organism>
<proteinExistence type="predicted"/>
<feature type="signal peptide" evidence="2">
    <location>
        <begin position="1"/>
        <end position="43"/>
    </location>
</feature>
<evidence type="ECO:0000256" key="1">
    <source>
        <dbReference type="SAM" id="MobiDB-lite"/>
    </source>
</evidence>
<protein>
    <submittedName>
        <fullName evidence="3">Uncharacterized protein</fullName>
    </submittedName>
</protein>
<comment type="caution">
    <text evidence="3">The sequence shown here is derived from an EMBL/GenBank/DDBJ whole genome shotgun (WGS) entry which is preliminary data.</text>
</comment>
<dbReference type="Proteomes" id="UP000673691">
    <property type="component" value="Unassembled WGS sequence"/>
</dbReference>
<sequence>MVAAAQAARTQPASGAARSSCRAAGRPAALFLALHVLLLVLLPSPPPSPPSSFFADDAAPSPFARGRYGAAAAFDFFDFFGGGGGGGGGGAGRADRPGDSPPRAAGARDFYPHSASPDSQNAQFGFARHPAPRRDKIEKDCREYFCANTRVCVSSPAACPCPSPTDVRCPTGNWHYCVRGDQTCDSWTGLRT</sequence>
<dbReference type="EMBL" id="JAEFCI010006336">
    <property type="protein sequence ID" value="KAG5459759.1"/>
    <property type="molecule type" value="Genomic_DNA"/>
</dbReference>
<evidence type="ECO:0000313" key="3">
    <source>
        <dbReference type="EMBL" id="KAG5459759.1"/>
    </source>
</evidence>
<reference evidence="3 4" key="1">
    <citation type="journal article" name="Sci. Rep.">
        <title>Genome-scale phylogenetic analyses confirm Olpidium as the closest living zoosporic fungus to the non-flagellated, terrestrial fungi.</title>
        <authorList>
            <person name="Chang Y."/>
            <person name="Rochon D."/>
            <person name="Sekimoto S."/>
            <person name="Wang Y."/>
            <person name="Chovatia M."/>
            <person name="Sandor L."/>
            <person name="Salamov A."/>
            <person name="Grigoriev I.V."/>
            <person name="Stajich J.E."/>
            <person name="Spatafora J.W."/>
        </authorList>
    </citation>
    <scope>NUCLEOTIDE SEQUENCE [LARGE SCALE GENOMIC DNA]</scope>
    <source>
        <strain evidence="3">S191</strain>
    </source>
</reference>
<evidence type="ECO:0000313" key="4">
    <source>
        <dbReference type="Proteomes" id="UP000673691"/>
    </source>
</evidence>
<accession>A0A8H8DIE2</accession>
<feature type="region of interest" description="Disordered" evidence="1">
    <location>
        <begin position="87"/>
        <end position="108"/>
    </location>
</feature>
<dbReference type="AlphaFoldDB" id="A0A8H8DIE2"/>
<keyword evidence="2" id="KW-0732">Signal</keyword>
<evidence type="ECO:0000256" key="2">
    <source>
        <dbReference type="SAM" id="SignalP"/>
    </source>
</evidence>
<name>A0A8H8DIE2_9FUNG</name>
<feature type="chain" id="PRO_5034922458" evidence="2">
    <location>
        <begin position="44"/>
        <end position="192"/>
    </location>
</feature>
<keyword evidence="4" id="KW-1185">Reference proteome</keyword>
<gene>
    <name evidence="3" type="ORF">BJ554DRAFT_8284</name>
</gene>